<gene>
    <name evidence="1" type="ORF">JCM19241_2411</name>
</gene>
<organism evidence="1 2">
    <name type="scientific">Vibrio ishigakensis</name>
    <dbReference type="NCBI Taxonomy" id="1481914"/>
    <lineage>
        <taxon>Bacteria</taxon>
        <taxon>Pseudomonadati</taxon>
        <taxon>Pseudomonadota</taxon>
        <taxon>Gammaproteobacteria</taxon>
        <taxon>Vibrionales</taxon>
        <taxon>Vibrionaceae</taxon>
        <taxon>Vibrio</taxon>
    </lineage>
</organism>
<reference evidence="1 2" key="2">
    <citation type="submission" date="2015-01" db="EMBL/GenBank/DDBJ databases">
        <authorList>
            <consortium name="NBRP consortium"/>
            <person name="Sawabe T."/>
            <person name="Meirelles P."/>
            <person name="Feng G."/>
            <person name="Sayaka M."/>
            <person name="Hattori M."/>
            <person name="Ohkuma M."/>
        </authorList>
    </citation>
    <scope>NUCLEOTIDE SEQUENCE [LARGE SCALE GENOMIC DNA]</scope>
    <source>
        <strain evidence="2">JCM 19241</strain>
    </source>
</reference>
<evidence type="ECO:0000313" key="1">
    <source>
        <dbReference type="EMBL" id="GAM72956.1"/>
    </source>
</evidence>
<proteinExistence type="predicted"/>
<reference evidence="1 2" key="1">
    <citation type="submission" date="2015-01" db="EMBL/GenBank/DDBJ databases">
        <title>Vibrio sp. C94 JCM 19241 whole genome shotgun sequence.</title>
        <authorList>
            <person name="Sawabe T."/>
            <person name="Meirelles P."/>
            <person name="Feng G."/>
            <person name="Sayaka M."/>
            <person name="Hattori M."/>
            <person name="Ohkuma M."/>
        </authorList>
    </citation>
    <scope>NUCLEOTIDE SEQUENCE [LARGE SCALE GENOMIC DNA]</scope>
    <source>
        <strain evidence="2">JCM 19241</strain>
    </source>
</reference>
<dbReference type="Proteomes" id="UP000031666">
    <property type="component" value="Unassembled WGS sequence"/>
</dbReference>
<dbReference type="EMBL" id="BBSC01000001">
    <property type="protein sequence ID" value="GAM72956.1"/>
    <property type="molecule type" value="Genomic_DNA"/>
</dbReference>
<name>A0A0B8Q372_9VIBR</name>
<evidence type="ECO:0000313" key="2">
    <source>
        <dbReference type="Proteomes" id="UP000031666"/>
    </source>
</evidence>
<sequence length="179" mass="19337">MGSSNAGMAMVHADDAIESVFGRTLVELIALLDAHITSLDPVTCSDALLAQLQIGSKSLSISGDCEISEPDWQSITSYQPFFCCSIRQSWIRGNEVLDGGLIVVPSDTSLDWAHFSAGAQGFASEDLAVIEGIQISGGLQVEGKSVVDGISTPVDTEVMTNVLTRFATRRWSWWSWHDE</sequence>
<protein>
    <submittedName>
        <fullName evidence="1">Uncharacterized protein</fullName>
    </submittedName>
</protein>
<accession>A0A0B8Q372</accession>
<dbReference type="AlphaFoldDB" id="A0A0B8Q372"/>
<comment type="caution">
    <text evidence="1">The sequence shown here is derived from an EMBL/GenBank/DDBJ whole genome shotgun (WGS) entry which is preliminary data.</text>
</comment>